<gene>
    <name evidence="3" type="ORF">A5888_000519</name>
    <name evidence="2" type="ORF">A5888_000555</name>
</gene>
<evidence type="ECO:0000313" key="4">
    <source>
        <dbReference type="Proteomes" id="UP000195141"/>
    </source>
</evidence>
<protein>
    <submittedName>
        <fullName evidence="2">Uncharacterized protein</fullName>
    </submittedName>
</protein>
<accession>A0A242KC50</accession>
<proteinExistence type="predicted"/>
<evidence type="ECO:0000313" key="3">
    <source>
        <dbReference type="EMBL" id="WYJ88800.1"/>
    </source>
</evidence>
<organism evidence="2">
    <name type="scientific">Candidatus Enterococcus clewellii</name>
    <dbReference type="NCBI Taxonomy" id="1834193"/>
    <lineage>
        <taxon>Bacteria</taxon>
        <taxon>Bacillati</taxon>
        <taxon>Bacillota</taxon>
        <taxon>Bacilli</taxon>
        <taxon>Lactobacillales</taxon>
        <taxon>Enterococcaceae</taxon>
        <taxon>Enterococcus</taxon>
    </lineage>
</organism>
<reference evidence="3" key="3">
    <citation type="submission" date="2024-03" db="EMBL/GenBank/DDBJ databases">
        <title>The Genome Sequence of Enterococcus sp. DIV0242b.</title>
        <authorList>
            <consortium name="The Broad Institute Genomics Platform"/>
            <consortium name="The Broad Institute Microbial Omics Core"/>
            <consortium name="The Broad Institute Genomic Center for Infectious Diseases"/>
            <person name="Earl A."/>
            <person name="Manson A."/>
            <person name="Gilmore M."/>
            <person name="Schwartman J."/>
            <person name="Shea T."/>
            <person name="Abouelleil A."/>
            <person name="Cao P."/>
            <person name="Chapman S."/>
            <person name="Cusick C."/>
            <person name="Young S."/>
            <person name="Neafsey D."/>
            <person name="Nusbaum C."/>
            <person name="Birren B."/>
        </authorList>
    </citation>
    <scope>NUCLEOTIDE SEQUENCE</scope>
    <source>
        <strain evidence="3">9E7_DIV0242</strain>
    </source>
</reference>
<dbReference type="EMBL" id="CP147247">
    <property type="protein sequence ID" value="WYJ88800.1"/>
    <property type="molecule type" value="Genomic_DNA"/>
</dbReference>
<dbReference type="Proteomes" id="UP000195141">
    <property type="component" value="Chromosome"/>
</dbReference>
<keyword evidence="4" id="KW-1185">Reference proteome</keyword>
<evidence type="ECO:0000313" key="2">
    <source>
        <dbReference type="EMBL" id="OTP18741.1"/>
    </source>
</evidence>
<evidence type="ECO:0000256" key="1">
    <source>
        <dbReference type="SAM" id="MobiDB-lite"/>
    </source>
</evidence>
<sequence length="92" mass="10989">MSNKDYFRITDPEKFLASYLLKEIKQSPERILQQIEKEVHLVNTDFWMIRIDEKLELLKAYDQLTEAVKGDKEEKEEEDAEDDIEVSEQPEL</sequence>
<dbReference type="EMBL" id="NGMM01000001">
    <property type="protein sequence ID" value="OTP18741.1"/>
    <property type="molecule type" value="Genomic_DNA"/>
</dbReference>
<dbReference type="AlphaFoldDB" id="A0A242KC50"/>
<feature type="region of interest" description="Disordered" evidence="1">
    <location>
        <begin position="68"/>
        <end position="92"/>
    </location>
</feature>
<name>A0A242KC50_9ENTE</name>
<reference evidence="3" key="2">
    <citation type="submission" date="2017-05" db="EMBL/GenBank/DDBJ databases">
        <authorList>
            <consortium name="The Broad Institute Genomics Platform"/>
            <consortium name="The Broad Institute Genomic Center for Infectious Diseases"/>
            <person name="Earl A."/>
            <person name="Manson A."/>
            <person name="Schwartman J."/>
            <person name="Gilmore M."/>
            <person name="Abouelleil A."/>
            <person name="Cao P."/>
            <person name="Chapman S."/>
            <person name="Cusick C."/>
            <person name="Shea T."/>
            <person name="Young S."/>
            <person name="Neafsey D."/>
            <person name="Nusbaum C."/>
            <person name="Birren B."/>
        </authorList>
    </citation>
    <scope>NUCLEOTIDE SEQUENCE</scope>
    <source>
        <strain evidence="3">9E7_DIV0242</strain>
    </source>
</reference>
<reference evidence="2" key="1">
    <citation type="submission" date="2017-05" db="EMBL/GenBank/DDBJ databases">
        <title>The Genome Sequence of Enterococcus sp. 9E7_DIV0242.</title>
        <authorList>
            <consortium name="The Broad Institute Genomics Platform"/>
            <consortium name="The Broad Institute Genomic Center for Infectious Diseases"/>
            <person name="Earl A."/>
            <person name="Manson A."/>
            <person name="Schwartman J."/>
            <person name="Gilmore M."/>
            <person name="Abouelleil A."/>
            <person name="Cao P."/>
            <person name="Chapman S."/>
            <person name="Cusick C."/>
            <person name="Shea T."/>
            <person name="Young S."/>
            <person name="Neafsey D."/>
            <person name="Nusbaum C."/>
            <person name="Birren B."/>
        </authorList>
    </citation>
    <scope>NUCLEOTIDE SEQUENCE [LARGE SCALE GENOMIC DNA]</scope>
    <source>
        <strain evidence="2">9E7_DIV0242</strain>
    </source>
</reference>
<feature type="compositionally biased region" description="Acidic residues" evidence="1">
    <location>
        <begin position="74"/>
        <end position="92"/>
    </location>
</feature>
<dbReference type="RefSeq" id="WP_086347695.1">
    <property type="nucleotide sequence ID" value="NZ_CP147247.1"/>
</dbReference>